<feature type="domain" description="C2H2-type" evidence="8">
    <location>
        <begin position="88"/>
        <end position="109"/>
    </location>
</feature>
<evidence type="ECO:0000256" key="4">
    <source>
        <dbReference type="ARBA" id="ARBA00022771"/>
    </source>
</evidence>
<evidence type="ECO:0000256" key="2">
    <source>
        <dbReference type="ARBA" id="ARBA00022723"/>
    </source>
</evidence>
<evidence type="ECO:0000313" key="10">
    <source>
        <dbReference type="Proteomes" id="UP000242188"/>
    </source>
</evidence>
<dbReference type="InterPro" id="IPR013087">
    <property type="entry name" value="Znf_C2H2_type"/>
</dbReference>
<dbReference type="GO" id="GO:0000981">
    <property type="term" value="F:DNA-binding transcription factor activity, RNA polymerase II-specific"/>
    <property type="evidence" value="ECO:0007669"/>
    <property type="project" value="TreeGrafter"/>
</dbReference>
<dbReference type="Proteomes" id="UP000242188">
    <property type="component" value="Unassembled WGS sequence"/>
</dbReference>
<name>A0A210Q3H9_MIZYE</name>
<evidence type="ECO:0000256" key="5">
    <source>
        <dbReference type="ARBA" id="ARBA00022833"/>
    </source>
</evidence>
<accession>A0A210Q3H9</accession>
<evidence type="ECO:0000256" key="6">
    <source>
        <dbReference type="ARBA" id="ARBA00023242"/>
    </source>
</evidence>
<feature type="domain" description="C2H2-type" evidence="8">
    <location>
        <begin position="60"/>
        <end position="87"/>
    </location>
</feature>
<reference evidence="9 10" key="1">
    <citation type="journal article" date="2017" name="Nat. Ecol. Evol.">
        <title>Scallop genome provides insights into evolution of bilaterian karyotype and development.</title>
        <authorList>
            <person name="Wang S."/>
            <person name="Zhang J."/>
            <person name="Jiao W."/>
            <person name="Li J."/>
            <person name="Xun X."/>
            <person name="Sun Y."/>
            <person name="Guo X."/>
            <person name="Huan P."/>
            <person name="Dong B."/>
            <person name="Zhang L."/>
            <person name="Hu X."/>
            <person name="Sun X."/>
            <person name="Wang J."/>
            <person name="Zhao C."/>
            <person name="Wang Y."/>
            <person name="Wang D."/>
            <person name="Huang X."/>
            <person name="Wang R."/>
            <person name="Lv J."/>
            <person name="Li Y."/>
            <person name="Zhang Z."/>
            <person name="Liu B."/>
            <person name="Lu W."/>
            <person name="Hui Y."/>
            <person name="Liang J."/>
            <person name="Zhou Z."/>
            <person name="Hou R."/>
            <person name="Li X."/>
            <person name="Liu Y."/>
            <person name="Li H."/>
            <person name="Ning X."/>
            <person name="Lin Y."/>
            <person name="Zhao L."/>
            <person name="Xing Q."/>
            <person name="Dou J."/>
            <person name="Li Y."/>
            <person name="Mao J."/>
            <person name="Guo H."/>
            <person name="Dou H."/>
            <person name="Li T."/>
            <person name="Mu C."/>
            <person name="Jiang W."/>
            <person name="Fu Q."/>
            <person name="Fu X."/>
            <person name="Miao Y."/>
            <person name="Liu J."/>
            <person name="Yu Q."/>
            <person name="Li R."/>
            <person name="Liao H."/>
            <person name="Li X."/>
            <person name="Kong Y."/>
            <person name="Jiang Z."/>
            <person name="Chourrout D."/>
            <person name="Li R."/>
            <person name="Bao Z."/>
        </authorList>
    </citation>
    <scope>NUCLEOTIDE SEQUENCE [LARGE SCALE GENOMIC DNA]</scope>
    <source>
        <strain evidence="9 10">PY_sf001</strain>
    </source>
</reference>
<keyword evidence="3" id="KW-0677">Repeat</keyword>
<comment type="caution">
    <text evidence="9">The sequence shown here is derived from an EMBL/GenBank/DDBJ whole genome shotgun (WGS) entry which is preliminary data.</text>
</comment>
<gene>
    <name evidence="9" type="ORF">KP79_PYT18754</name>
</gene>
<keyword evidence="5" id="KW-0862">Zinc</keyword>
<dbReference type="PANTHER" id="PTHR24394:SF29">
    <property type="entry name" value="MYONEURIN"/>
    <property type="match status" value="1"/>
</dbReference>
<dbReference type="InterPro" id="IPR036236">
    <property type="entry name" value="Znf_C2H2_sf"/>
</dbReference>
<protein>
    <submittedName>
        <fullName evidence="9">Zinc finger and BTB domain-containing protein 7A</fullName>
    </submittedName>
</protein>
<dbReference type="AlphaFoldDB" id="A0A210Q3H9"/>
<dbReference type="SMART" id="SM00355">
    <property type="entry name" value="ZnF_C2H2"/>
    <property type="match status" value="3"/>
</dbReference>
<feature type="domain" description="C2H2-type" evidence="8">
    <location>
        <begin position="31"/>
        <end position="59"/>
    </location>
</feature>
<dbReference type="SUPFAM" id="SSF57667">
    <property type="entry name" value="beta-beta-alpha zinc fingers"/>
    <property type="match status" value="1"/>
</dbReference>
<proteinExistence type="predicted"/>
<dbReference type="PROSITE" id="PS50157">
    <property type="entry name" value="ZINC_FINGER_C2H2_2"/>
    <property type="match status" value="3"/>
</dbReference>
<keyword evidence="4 7" id="KW-0863">Zinc-finger</keyword>
<evidence type="ECO:0000256" key="3">
    <source>
        <dbReference type="ARBA" id="ARBA00022737"/>
    </source>
</evidence>
<evidence type="ECO:0000256" key="1">
    <source>
        <dbReference type="ARBA" id="ARBA00004123"/>
    </source>
</evidence>
<dbReference type="Gene3D" id="3.30.160.60">
    <property type="entry name" value="Classic Zinc Finger"/>
    <property type="match status" value="2"/>
</dbReference>
<evidence type="ECO:0000256" key="7">
    <source>
        <dbReference type="PROSITE-ProRule" id="PRU00042"/>
    </source>
</evidence>
<organism evidence="9 10">
    <name type="scientific">Mizuhopecten yessoensis</name>
    <name type="common">Japanese scallop</name>
    <name type="synonym">Patinopecten yessoensis</name>
    <dbReference type="NCBI Taxonomy" id="6573"/>
    <lineage>
        <taxon>Eukaryota</taxon>
        <taxon>Metazoa</taxon>
        <taxon>Spiralia</taxon>
        <taxon>Lophotrochozoa</taxon>
        <taxon>Mollusca</taxon>
        <taxon>Bivalvia</taxon>
        <taxon>Autobranchia</taxon>
        <taxon>Pteriomorphia</taxon>
        <taxon>Pectinida</taxon>
        <taxon>Pectinoidea</taxon>
        <taxon>Pectinidae</taxon>
        <taxon>Mizuhopecten</taxon>
    </lineage>
</organism>
<dbReference type="GO" id="GO:0032502">
    <property type="term" value="P:developmental process"/>
    <property type="evidence" value="ECO:0007669"/>
    <property type="project" value="UniProtKB-ARBA"/>
</dbReference>
<dbReference type="EMBL" id="NEDP02005138">
    <property type="protein sequence ID" value="OWF43296.1"/>
    <property type="molecule type" value="Genomic_DNA"/>
</dbReference>
<dbReference type="PANTHER" id="PTHR24394">
    <property type="entry name" value="ZINC FINGER PROTEIN"/>
    <property type="match status" value="1"/>
</dbReference>
<dbReference type="PROSITE" id="PS00028">
    <property type="entry name" value="ZINC_FINGER_C2H2_1"/>
    <property type="match status" value="2"/>
</dbReference>
<dbReference type="GO" id="GO:0008270">
    <property type="term" value="F:zinc ion binding"/>
    <property type="evidence" value="ECO:0007669"/>
    <property type="project" value="UniProtKB-KW"/>
</dbReference>
<evidence type="ECO:0000259" key="8">
    <source>
        <dbReference type="PROSITE" id="PS50157"/>
    </source>
</evidence>
<dbReference type="OrthoDB" id="6141044at2759"/>
<dbReference type="GO" id="GO:0005634">
    <property type="term" value="C:nucleus"/>
    <property type="evidence" value="ECO:0007669"/>
    <property type="project" value="UniProtKB-SubCell"/>
</dbReference>
<evidence type="ECO:0000313" key="9">
    <source>
        <dbReference type="EMBL" id="OWF43296.1"/>
    </source>
</evidence>
<keyword evidence="6" id="KW-0539">Nucleus</keyword>
<sequence length="120" mass="14145">MNLHKHEHHKTHYRGHISSFHKHSAYIQTKLTCEDCGKIFETMSGKNRHVLRCHSNATCKICQICNKRCENQSSLRVHLARHSDERPYKCSVCGQTYKHQHQLNRHRNVSKKCQTLTNLN</sequence>
<keyword evidence="10" id="KW-1185">Reference proteome</keyword>
<keyword evidence="2" id="KW-0479">Metal-binding</keyword>
<comment type="subcellular location">
    <subcellularLocation>
        <location evidence="1">Nucleus</location>
    </subcellularLocation>
</comment>
<dbReference type="FunFam" id="3.30.160.60:FF:000202">
    <property type="entry name" value="Zinc finger protein 574"/>
    <property type="match status" value="1"/>
</dbReference>
<dbReference type="Pfam" id="PF00096">
    <property type="entry name" value="zf-C2H2"/>
    <property type="match status" value="2"/>
</dbReference>